<keyword evidence="3" id="KW-1185">Reference proteome</keyword>
<sequence>MLVRLTRSGRLWAGCSIILAYLFCVLAPSFALAFGAPFPCLTDEVQPAAAAHVHAASMAHAEAVTHDHAAHDHGGMHMQHAADDAAPAVKHSHDGKNAPGPCCALMCVSVLPADLPFVAAPLHPIATRLSEAYQSLRSEAPPRLYRPPIA</sequence>
<proteinExistence type="predicted"/>
<evidence type="ECO:0000313" key="3">
    <source>
        <dbReference type="Proteomes" id="UP001221546"/>
    </source>
</evidence>
<dbReference type="RefSeq" id="WP_310885837.1">
    <property type="nucleotide sequence ID" value="NZ_CP121646.1"/>
</dbReference>
<feature type="compositionally biased region" description="Basic and acidic residues" evidence="1">
    <location>
        <begin position="72"/>
        <end position="83"/>
    </location>
</feature>
<evidence type="ECO:0008006" key="4">
    <source>
        <dbReference type="Google" id="ProtNLM"/>
    </source>
</evidence>
<dbReference type="EMBL" id="CP121646">
    <property type="protein sequence ID" value="WFU67385.1"/>
    <property type="molecule type" value="Genomic_DNA"/>
</dbReference>
<organism evidence="2 3">
    <name type="scientific">Bradyrhizobium brasilense</name>
    <dbReference type="NCBI Taxonomy" id="1419277"/>
    <lineage>
        <taxon>Bacteria</taxon>
        <taxon>Pseudomonadati</taxon>
        <taxon>Pseudomonadota</taxon>
        <taxon>Alphaproteobacteria</taxon>
        <taxon>Hyphomicrobiales</taxon>
        <taxon>Nitrobacteraceae</taxon>
        <taxon>Bradyrhizobium</taxon>
    </lineage>
</organism>
<name>A0ABY8JNZ0_9BRAD</name>
<gene>
    <name evidence="2" type="ORF">QA636_18615</name>
</gene>
<evidence type="ECO:0000313" key="2">
    <source>
        <dbReference type="EMBL" id="WFU67385.1"/>
    </source>
</evidence>
<reference evidence="2 3" key="1">
    <citation type="submission" date="2023-04" db="EMBL/GenBank/DDBJ databases">
        <title>Australian commercial rhizobial inoculants.</title>
        <authorList>
            <person name="Kohlmeier M.G."/>
            <person name="O'Hara G.W."/>
            <person name="Colombi E."/>
            <person name="Ramsay J.P."/>
            <person name="Terpolilli J."/>
        </authorList>
    </citation>
    <scope>NUCLEOTIDE SEQUENCE [LARGE SCALE GENOMIC DNA]</scope>
    <source>
        <strain evidence="2 3">CB627</strain>
    </source>
</reference>
<evidence type="ECO:0000256" key="1">
    <source>
        <dbReference type="SAM" id="MobiDB-lite"/>
    </source>
</evidence>
<dbReference type="Proteomes" id="UP001221546">
    <property type="component" value="Chromosome"/>
</dbReference>
<feature type="region of interest" description="Disordered" evidence="1">
    <location>
        <begin position="72"/>
        <end position="93"/>
    </location>
</feature>
<protein>
    <recommendedName>
        <fullName evidence="4">DUF2946 domain-containing protein</fullName>
    </recommendedName>
</protein>
<accession>A0ABY8JNZ0</accession>